<dbReference type="InterPro" id="IPR004839">
    <property type="entry name" value="Aminotransferase_I/II_large"/>
</dbReference>
<evidence type="ECO:0000256" key="4">
    <source>
        <dbReference type="ARBA" id="ARBA00022679"/>
    </source>
</evidence>
<evidence type="ECO:0000256" key="1">
    <source>
        <dbReference type="ARBA" id="ARBA00001933"/>
    </source>
</evidence>
<keyword evidence="4 7" id="KW-0808">Transferase</keyword>
<dbReference type="GO" id="GO:0004400">
    <property type="term" value="F:histidinol-phosphate transaminase activity"/>
    <property type="evidence" value="ECO:0007669"/>
    <property type="project" value="UniProtKB-EC"/>
</dbReference>
<dbReference type="GO" id="GO:0030170">
    <property type="term" value="F:pyridoxal phosphate binding"/>
    <property type="evidence" value="ECO:0007669"/>
    <property type="project" value="InterPro"/>
</dbReference>
<proteinExistence type="inferred from homology"/>
<evidence type="ECO:0000256" key="3">
    <source>
        <dbReference type="ARBA" id="ARBA00022576"/>
    </source>
</evidence>
<dbReference type="InterPro" id="IPR015422">
    <property type="entry name" value="PyrdxlP-dep_Trfase_small"/>
</dbReference>
<evidence type="ECO:0000313" key="7">
    <source>
        <dbReference type="EMBL" id="MPM62036.1"/>
    </source>
</evidence>
<dbReference type="InterPro" id="IPR050596">
    <property type="entry name" value="AspAT/PAT-like"/>
</dbReference>
<dbReference type="InterPro" id="IPR015421">
    <property type="entry name" value="PyrdxlP-dep_Trfase_major"/>
</dbReference>
<comment type="caution">
    <text evidence="7">The sequence shown here is derived from an EMBL/GenBank/DDBJ whole genome shotgun (WGS) entry which is preliminary data.</text>
</comment>
<accession>A0A645BAE3</accession>
<evidence type="ECO:0000259" key="6">
    <source>
        <dbReference type="Pfam" id="PF00155"/>
    </source>
</evidence>
<dbReference type="SUPFAM" id="SSF53383">
    <property type="entry name" value="PLP-dependent transferases"/>
    <property type="match status" value="1"/>
</dbReference>
<keyword evidence="3 7" id="KW-0032">Aminotransferase</keyword>
<comment type="cofactor">
    <cofactor evidence="1">
        <name>pyridoxal 5'-phosphate</name>
        <dbReference type="ChEBI" id="CHEBI:597326"/>
    </cofactor>
</comment>
<dbReference type="PANTHER" id="PTHR46383:SF1">
    <property type="entry name" value="ASPARTATE AMINOTRANSFERASE"/>
    <property type="match status" value="1"/>
</dbReference>
<dbReference type="PANTHER" id="PTHR46383">
    <property type="entry name" value="ASPARTATE AMINOTRANSFERASE"/>
    <property type="match status" value="1"/>
</dbReference>
<dbReference type="CDD" id="cd00609">
    <property type="entry name" value="AAT_like"/>
    <property type="match status" value="1"/>
</dbReference>
<evidence type="ECO:0000256" key="2">
    <source>
        <dbReference type="ARBA" id="ARBA00007441"/>
    </source>
</evidence>
<name>A0A645BAE3_9ZZZZ</name>
<dbReference type="Pfam" id="PF00155">
    <property type="entry name" value="Aminotran_1_2"/>
    <property type="match status" value="1"/>
</dbReference>
<keyword evidence="5" id="KW-0663">Pyridoxal phosphate</keyword>
<dbReference type="EMBL" id="VSSQ01018657">
    <property type="protein sequence ID" value="MPM62036.1"/>
    <property type="molecule type" value="Genomic_DNA"/>
</dbReference>
<dbReference type="Gene3D" id="3.40.640.10">
    <property type="entry name" value="Type I PLP-dependent aspartate aminotransferase-like (Major domain)"/>
    <property type="match status" value="1"/>
</dbReference>
<dbReference type="EC" id="2.6.1.9" evidence="7"/>
<sequence>MRFTKKNMDDTPLIDNVFTISQLAQKAADRYGPDQVVNATIGSLYTEAEIIAAFDSVYSVYDQISNETKAQYAQSISGNETYIKSVYDWVRAGVSWNLHHDVIATPGGTGAIALTMMDLLDEGMSVLLPNLAWSSYRQMAKTNNLQIVTYEMFDKDHFNCQSLIDQARRIMEKQGKVMVIINDPCHNPSGYSMTVAEWKTIIDALNQLAQKGPCILVNDIAYIDYSLDVEHSRDYFKLFNTIAPGLAVIVAHSCSKTLTSYGMRLGAAIILAQEQSVVTGIKDAFINSARSIWSNVNNSWMDNFSQVVTANKDAFIKEKQQYIQLLQARSEVFIREAQSVGLAIYPYKEGFFITVKVPDIAKLTAYHQALMDNNIFTVKLMDSIRLAICSVPVSKMTGLAIRMKKILDQLD</sequence>
<dbReference type="InterPro" id="IPR015424">
    <property type="entry name" value="PyrdxlP-dep_Trfase"/>
</dbReference>
<protein>
    <submittedName>
        <fullName evidence="7">Histidinol-phosphate aminotransferase</fullName>
        <ecNumber evidence="7">2.6.1.9</ecNumber>
    </submittedName>
</protein>
<organism evidence="7">
    <name type="scientific">bioreactor metagenome</name>
    <dbReference type="NCBI Taxonomy" id="1076179"/>
    <lineage>
        <taxon>unclassified sequences</taxon>
        <taxon>metagenomes</taxon>
        <taxon>ecological metagenomes</taxon>
    </lineage>
</organism>
<dbReference type="GO" id="GO:0006520">
    <property type="term" value="P:amino acid metabolic process"/>
    <property type="evidence" value="ECO:0007669"/>
    <property type="project" value="InterPro"/>
</dbReference>
<gene>
    <name evidence="7" type="primary">hisC_50</name>
    <name evidence="7" type="ORF">SDC9_108902</name>
</gene>
<reference evidence="7" key="1">
    <citation type="submission" date="2019-08" db="EMBL/GenBank/DDBJ databases">
        <authorList>
            <person name="Kucharzyk K."/>
            <person name="Murdoch R.W."/>
            <person name="Higgins S."/>
            <person name="Loffler F."/>
        </authorList>
    </citation>
    <scope>NUCLEOTIDE SEQUENCE</scope>
</reference>
<dbReference type="AlphaFoldDB" id="A0A645BAE3"/>
<dbReference type="Gene3D" id="3.90.1150.10">
    <property type="entry name" value="Aspartate Aminotransferase, domain 1"/>
    <property type="match status" value="1"/>
</dbReference>
<feature type="domain" description="Aminotransferase class I/classII large" evidence="6">
    <location>
        <begin position="74"/>
        <end position="397"/>
    </location>
</feature>
<comment type="similarity">
    <text evidence="2">Belongs to the class-I pyridoxal-phosphate-dependent aminotransferase family.</text>
</comment>
<evidence type="ECO:0000256" key="5">
    <source>
        <dbReference type="ARBA" id="ARBA00022898"/>
    </source>
</evidence>